<dbReference type="GO" id="GO:0004519">
    <property type="term" value="F:endonuclease activity"/>
    <property type="evidence" value="ECO:0007669"/>
    <property type="project" value="UniProtKB-KW"/>
</dbReference>
<dbReference type="CDD" id="cd06260">
    <property type="entry name" value="DUF820-like"/>
    <property type="match status" value="1"/>
</dbReference>
<proteinExistence type="predicted"/>
<dbReference type="SUPFAM" id="SSF52980">
    <property type="entry name" value="Restriction endonuclease-like"/>
    <property type="match status" value="1"/>
</dbReference>
<evidence type="ECO:0000259" key="1">
    <source>
        <dbReference type="Pfam" id="PF05685"/>
    </source>
</evidence>
<dbReference type="Gene3D" id="3.90.1570.10">
    <property type="entry name" value="tt1808, chain A"/>
    <property type="match status" value="1"/>
</dbReference>
<dbReference type="PANTHER" id="PTHR35400">
    <property type="entry name" value="SLR1083 PROTEIN"/>
    <property type="match status" value="1"/>
</dbReference>
<feature type="domain" description="Putative restriction endonuclease" evidence="1">
    <location>
        <begin position="20"/>
        <end position="187"/>
    </location>
</feature>
<dbReference type="Pfam" id="PF05685">
    <property type="entry name" value="Uma2"/>
    <property type="match status" value="1"/>
</dbReference>
<dbReference type="InterPro" id="IPR012296">
    <property type="entry name" value="Nuclease_put_TT1808"/>
</dbReference>
<dbReference type="RefSeq" id="WP_252953608.1">
    <property type="nucleotide sequence ID" value="NZ_JAFIRR010000071.1"/>
</dbReference>
<dbReference type="InterPro" id="IPR008538">
    <property type="entry name" value="Uma2"/>
</dbReference>
<dbReference type="Proteomes" id="UP001523392">
    <property type="component" value="Unassembled WGS sequence"/>
</dbReference>
<organism evidence="2 3">
    <name type="scientific">Siccirubricoccus soli</name>
    <dbReference type="NCBI Taxonomy" id="2899147"/>
    <lineage>
        <taxon>Bacteria</taxon>
        <taxon>Pseudomonadati</taxon>
        <taxon>Pseudomonadota</taxon>
        <taxon>Alphaproteobacteria</taxon>
        <taxon>Acetobacterales</taxon>
        <taxon>Roseomonadaceae</taxon>
        <taxon>Siccirubricoccus</taxon>
    </lineage>
</organism>
<evidence type="ECO:0000313" key="3">
    <source>
        <dbReference type="Proteomes" id="UP001523392"/>
    </source>
</evidence>
<dbReference type="PANTHER" id="PTHR35400:SF1">
    <property type="entry name" value="SLR1083 PROTEIN"/>
    <property type="match status" value="1"/>
</dbReference>
<protein>
    <submittedName>
        <fullName evidence="2">Uma2 family endonuclease</fullName>
    </submittedName>
</protein>
<reference evidence="2 3" key="1">
    <citation type="submission" date="2021-12" db="EMBL/GenBank/DDBJ databases">
        <title>Siccirubricoccus leaddurans sp. nov., a high concentration Zn2+ tolerance bacterium.</title>
        <authorList>
            <person name="Cao Y."/>
        </authorList>
    </citation>
    <scope>NUCLEOTIDE SEQUENCE [LARGE SCALE GENOMIC DNA]</scope>
    <source>
        <strain evidence="2 3">KC 17139</strain>
    </source>
</reference>
<gene>
    <name evidence="2" type="ORF">JYK14_12540</name>
</gene>
<keyword evidence="2" id="KW-0378">Hydrolase</keyword>
<keyword evidence="3" id="KW-1185">Reference proteome</keyword>
<name>A0ABT1D4Y0_9PROT</name>
<accession>A0ABT1D4Y0</accession>
<evidence type="ECO:0000313" key="2">
    <source>
        <dbReference type="EMBL" id="MCO6416982.1"/>
    </source>
</evidence>
<dbReference type="EMBL" id="JAFIRR010000071">
    <property type="protein sequence ID" value="MCO6416982.1"/>
    <property type="molecule type" value="Genomic_DNA"/>
</dbReference>
<keyword evidence="2" id="KW-0540">Nuclease</keyword>
<comment type="caution">
    <text evidence="2">The sequence shown here is derived from an EMBL/GenBank/DDBJ whole genome shotgun (WGS) entry which is preliminary data.</text>
</comment>
<dbReference type="InterPro" id="IPR011335">
    <property type="entry name" value="Restrct_endonuc-II-like"/>
</dbReference>
<keyword evidence="2" id="KW-0255">Endonuclease</keyword>
<sequence length="192" mass="21316">MDGLLERAPWVKRHKLDVRDYHRMGEAGIFAEGTRVELIEGEIVDMAPIGSEHTGTVTSLTEAIYATIAGRATVAVQSPLRLSEFSEPEPDLLLLKPRADRYRSEHPTAADVLLLIEVANTSLRYDRDVKLPLYAKHGVPEVWIVNLTEGLIEVYRDPKDEAWLTTRRVMPGETVEPAALPGLRLAVDAVLG</sequence>